<dbReference type="EMBL" id="WCUA01000063">
    <property type="protein sequence ID" value="KAB4180509.1"/>
    <property type="molecule type" value="Genomic_DNA"/>
</dbReference>
<proteinExistence type="predicted"/>
<dbReference type="EMBL" id="WCTY01000049">
    <property type="protein sequence ID" value="KAB4180099.1"/>
    <property type="molecule type" value="Genomic_DNA"/>
</dbReference>
<protein>
    <submittedName>
        <fullName evidence="2">Uncharacterized protein</fullName>
    </submittedName>
</protein>
<comment type="caution">
    <text evidence="2">The sequence shown here is derived from an EMBL/GenBank/DDBJ whole genome shotgun (WGS) entry which is preliminary data.</text>
</comment>
<organism evidence="2 3">
    <name type="scientific">Bacteroides uniformis</name>
    <dbReference type="NCBI Taxonomy" id="820"/>
    <lineage>
        <taxon>Bacteria</taxon>
        <taxon>Pseudomonadati</taxon>
        <taxon>Bacteroidota</taxon>
        <taxon>Bacteroidia</taxon>
        <taxon>Bacteroidales</taxon>
        <taxon>Bacteroidaceae</taxon>
        <taxon>Bacteroides</taxon>
    </lineage>
</organism>
<name>A0A7J5GU51_BACUN</name>
<accession>A0A7J5GU51</accession>
<dbReference type="Proteomes" id="UP000487221">
    <property type="component" value="Unassembled WGS sequence"/>
</dbReference>
<dbReference type="Proteomes" id="UP000442334">
    <property type="component" value="Unassembled WGS sequence"/>
</dbReference>
<evidence type="ECO:0000313" key="2">
    <source>
        <dbReference type="EMBL" id="KAB4180509.1"/>
    </source>
</evidence>
<dbReference type="AlphaFoldDB" id="A0A7J5GU51"/>
<dbReference type="RefSeq" id="WP_008671633.1">
    <property type="nucleotide sequence ID" value="NZ_JADMWE010000043.1"/>
</dbReference>
<reference evidence="3 4" key="1">
    <citation type="journal article" date="2019" name="Nat. Med.">
        <title>A library of human gut bacterial isolates paired with longitudinal multiomics data enables mechanistic microbiome research.</title>
        <authorList>
            <person name="Poyet M."/>
            <person name="Groussin M."/>
            <person name="Gibbons S.M."/>
            <person name="Avila-Pacheco J."/>
            <person name="Jiang X."/>
            <person name="Kearney S.M."/>
            <person name="Perrotta A.R."/>
            <person name="Berdy B."/>
            <person name="Zhao S."/>
            <person name="Lieberman T.D."/>
            <person name="Swanson P.K."/>
            <person name="Smith M."/>
            <person name="Roesemann S."/>
            <person name="Alexander J.E."/>
            <person name="Rich S.A."/>
            <person name="Livny J."/>
            <person name="Vlamakis H."/>
            <person name="Clish C."/>
            <person name="Bullock K."/>
            <person name="Deik A."/>
            <person name="Scott J."/>
            <person name="Pierce K.A."/>
            <person name="Xavier R.J."/>
            <person name="Alm E.J."/>
        </authorList>
    </citation>
    <scope>NUCLEOTIDE SEQUENCE [LARGE SCALE GENOMIC DNA]</scope>
    <source>
        <strain evidence="1 4">BIOML-A19</strain>
        <strain evidence="2 3">BIOML-A21</strain>
    </source>
</reference>
<evidence type="ECO:0000313" key="4">
    <source>
        <dbReference type="Proteomes" id="UP000487221"/>
    </source>
</evidence>
<sequence length="175" mass="20450">MKIYMFFYCFFSTVFFQCSSQKGIVVNQQNNEEELVYIGSEQDSINKRIQIEHKKAWEEATKVRESITDSTFLQTKRPMSDDAIAPYNYKTGFVEDRAYNQVIYIKALERVKSHLSIKKGLLICDLKSGVEIRISEDLFQYIMDLLNNWNLGIKEGKYKIVKTENNGYDVEAIPQ</sequence>
<gene>
    <name evidence="2" type="ORF">GAQ34_21825</name>
    <name evidence="1" type="ORF">GAQ44_21220</name>
</gene>
<evidence type="ECO:0000313" key="1">
    <source>
        <dbReference type="EMBL" id="KAB4180099.1"/>
    </source>
</evidence>
<evidence type="ECO:0000313" key="3">
    <source>
        <dbReference type="Proteomes" id="UP000442334"/>
    </source>
</evidence>